<dbReference type="AlphaFoldDB" id="A0AAW8B425"/>
<evidence type="ECO:0000256" key="3">
    <source>
        <dbReference type="ARBA" id="ARBA00022428"/>
    </source>
</evidence>
<evidence type="ECO:0000256" key="1">
    <source>
        <dbReference type="ARBA" id="ARBA00004141"/>
    </source>
</evidence>
<evidence type="ECO:0000256" key="8">
    <source>
        <dbReference type="ARBA" id="ARBA00023136"/>
    </source>
</evidence>
<dbReference type="CDD" id="cd13962">
    <property type="entry name" value="PT_UbiA_UBIAD1"/>
    <property type="match status" value="1"/>
</dbReference>
<feature type="transmembrane region" description="Helical" evidence="9">
    <location>
        <begin position="212"/>
        <end position="231"/>
    </location>
</feature>
<keyword evidence="7 9" id="KW-1133">Transmembrane helix</keyword>
<dbReference type="Gene3D" id="1.10.357.140">
    <property type="entry name" value="UbiA prenyltransferase"/>
    <property type="match status" value="1"/>
</dbReference>
<dbReference type="InterPro" id="IPR044878">
    <property type="entry name" value="UbiA_sf"/>
</dbReference>
<feature type="transmembrane region" description="Helical" evidence="9">
    <location>
        <begin position="98"/>
        <end position="116"/>
    </location>
</feature>
<sequence length="299" mass="31646">MRGLAVDLLAIARGPFLLLTPAVLFPAMAASYRFSGLLPVDLACLILIAALAAHVAVNALNEYQDFTSGLDQTTDRTPFSGGSGTLPARPQRAEAARWLFIVSFALMAAIGGYLSWRVGTRIFFIGLVGGLIILAYTRVINRMPLLCLVSPGLGFGLLMVNGTTWLLTGHFPASAQVVSWLVFFLVNGLLLLNQLPDIEADRAVGRKHIPVLLGVPGSVGVYGLLLVGAYGSLILGFLLGVMPLASLLALGTLPLGWQVFRALRASEGRRELLIPAMGRNVVLVLLTPVLLGVGLLLGA</sequence>
<evidence type="ECO:0000256" key="7">
    <source>
        <dbReference type="ARBA" id="ARBA00022989"/>
    </source>
</evidence>
<dbReference type="RefSeq" id="WP_305170213.1">
    <property type="nucleotide sequence ID" value="NZ_JAUUUU010000003.1"/>
</dbReference>
<evidence type="ECO:0000313" key="11">
    <source>
        <dbReference type="Proteomes" id="UP001178354"/>
    </source>
</evidence>
<keyword evidence="6 9" id="KW-0812">Transmembrane</keyword>
<keyword evidence="4" id="KW-1003">Cell membrane</keyword>
<name>A0AAW8B425_9GAMM</name>
<keyword evidence="11" id="KW-1185">Reference proteome</keyword>
<protein>
    <submittedName>
        <fullName evidence="10">Prenyltransferase</fullName>
    </submittedName>
</protein>
<dbReference type="Proteomes" id="UP001178354">
    <property type="component" value="Unassembled WGS sequence"/>
</dbReference>
<evidence type="ECO:0000256" key="4">
    <source>
        <dbReference type="ARBA" id="ARBA00022475"/>
    </source>
</evidence>
<gene>
    <name evidence="10" type="ORF">Q8A57_06680</name>
</gene>
<feature type="transmembrane region" description="Helical" evidence="9">
    <location>
        <begin position="122"/>
        <end position="139"/>
    </location>
</feature>
<dbReference type="InterPro" id="IPR000537">
    <property type="entry name" value="UbiA_prenyltransferase"/>
</dbReference>
<dbReference type="PIRSF" id="PIRSF005355">
    <property type="entry name" value="UBIAD1"/>
    <property type="match status" value="1"/>
</dbReference>
<keyword evidence="3" id="KW-0474">Menaquinone biosynthesis</keyword>
<dbReference type="EMBL" id="JAUUUU010000003">
    <property type="protein sequence ID" value="MDP1520643.1"/>
    <property type="molecule type" value="Genomic_DNA"/>
</dbReference>
<feature type="transmembrane region" description="Helical" evidence="9">
    <location>
        <begin position="146"/>
        <end position="167"/>
    </location>
</feature>
<dbReference type="PANTHER" id="PTHR13929">
    <property type="entry name" value="1,4-DIHYDROXY-2-NAPHTHOATE OCTAPRENYLTRANSFERASE"/>
    <property type="match status" value="1"/>
</dbReference>
<evidence type="ECO:0000256" key="5">
    <source>
        <dbReference type="ARBA" id="ARBA00022679"/>
    </source>
</evidence>
<dbReference type="GO" id="GO:0042371">
    <property type="term" value="P:vitamin K biosynthetic process"/>
    <property type="evidence" value="ECO:0007669"/>
    <property type="project" value="TreeGrafter"/>
</dbReference>
<organism evidence="10 11">
    <name type="scientific">Porticoccus litoralis</name>
    <dbReference type="NCBI Taxonomy" id="434086"/>
    <lineage>
        <taxon>Bacteria</taxon>
        <taxon>Pseudomonadati</taxon>
        <taxon>Pseudomonadota</taxon>
        <taxon>Gammaproteobacteria</taxon>
        <taxon>Cellvibrionales</taxon>
        <taxon>Porticoccaceae</taxon>
        <taxon>Porticoccus</taxon>
    </lineage>
</organism>
<reference evidence="10" key="1">
    <citation type="journal article" date="2010" name="Int. J. Syst. Evol. Microbiol.">
        <title>Porticoccus litoralis gen. nov., sp. nov., a gammaproteobacterium isolated from the Yellow Sea.</title>
        <authorList>
            <person name="Oh H.M."/>
            <person name="Kim H."/>
            <person name="Kim K.M."/>
            <person name="Min G.S."/>
            <person name="Cho J.C."/>
        </authorList>
    </citation>
    <scope>NUCLEOTIDE SEQUENCE</scope>
    <source>
        <strain evidence="10">DSM 25064</strain>
    </source>
</reference>
<dbReference type="InterPro" id="IPR026046">
    <property type="entry name" value="UBIAD1"/>
</dbReference>
<dbReference type="PANTHER" id="PTHR13929:SF0">
    <property type="entry name" value="UBIA PRENYLTRANSFERASE DOMAIN-CONTAINING PROTEIN 1"/>
    <property type="match status" value="1"/>
</dbReference>
<keyword evidence="5" id="KW-0808">Transferase</keyword>
<evidence type="ECO:0000313" key="10">
    <source>
        <dbReference type="EMBL" id="MDP1520643.1"/>
    </source>
</evidence>
<comment type="subcellular location">
    <subcellularLocation>
        <location evidence="1">Membrane</location>
        <topology evidence="1">Multi-pass membrane protein</topology>
    </subcellularLocation>
</comment>
<proteinExistence type="predicted"/>
<feature type="transmembrane region" description="Helical" evidence="9">
    <location>
        <begin position="39"/>
        <end position="60"/>
    </location>
</feature>
<dbReference type="GO" id="GO:0004659">
    <property type="term" value="F:prenyltransferase activity"/>
    <property type="evidence" value="ECO:0007669"/>
    <property type="project" value="InterPro"/>
</dbReference>
<evidence type="ECO:0000256" key="6">
    <source>
        <dbReference type="ARBA" id="ARBA00022692"/>
    </source>
</evidence>
<keyword evidence="8 9" id="KW-0472">Membrane</keyword>
<accession>A0AAW8B425</accession>
<evidence type="ECO:0000256" key="9">
    <source>
        <dbReference type="SAM" id="Phobius"/>
    </source>
</evidence>
<comment type="caution">
    <text evidence="10">The sequence shown here is derived from an EMBL/GenBank/DDBJ whole genome shotgun (WGS) entry which is preliminary data.</text>
</comment>
<dbReference type="Pfam" id="PF01040">
    <property type="entry name" value="UbiA"/>
    <property type="match status" value="1"/>
</dbReference>
<comment type="pathway">
    <text evidence="2">Quinol/quinone metabolism; menaquinone biosynthesis.</text>
</comment>
<feature type="transmembrane region" description="Helical" evidence="9">
    <location>
        <begin position="281"/>
        <end position="298"/>
    </location>
</feature>
<feature type="transmembrane region" description="Helical" evidence="9">
    <location>
        <begin position="173"/>
        <end position="192"/>
    </location>
</feature>
<evidence type="ECO:0000256" key="2">
    <source>
        <dbReference type="ARBA" id="ARBA00004863"/>
    </source>
</evidence>
<reference evidence="10" key="2">
    <citation type="submission" date="2023-08" db="EMBL/GenBank/DDBJ databases">
        <authorList>
            <person name="Luo J."/>
        </authorList>
    </citation>
    <scope>NUCLEOTIDE SEQUENCE</scope>
    <source>
        <strain evidence="10">DSM 25064</strain>
    </source>
</reference>
<feature type="transmembrane region" description="Helical" evidence="9">
    <location>
        <begin position="237"/>
        <end position="260"/>
    </location>
</feature>
<dbReference type="GO" id="GO:0009234">
    <property type="term" value="P:menaquinone biosynthetic process"/>
    <property type="evidence" value="ECO:0007669"/>
    <property type="project" value="UniProtKB-KW"/>
</dbReference>
<dbReference type="GO" id="GO:0016020">
    <property type="term" value="C:membrane"/>
    <property type="evidence" value="ECO:0007669"/>
    <property type="project" value="UniProtKB-SubCell"/>
</dbReference>